<dbReference type="SUPFAM" id="SSF56281">
    <property type="entry name" value="Metallo-hydrolase/oxidoreductase"/>
    <property type="match status" value="1"/>
</dbReference>
<evidence type="ECO:0000313" key="7">
    <source>
        <dbReference type="Proteomes" id="UP001176468"/>
    </source>
</evidence>
<accession>A0ABT8ZY69</accession>
<comment type="similarity">
    <text evidence="1">Belongs to the metallo-beta-lactamase superfamily.</text>
</comment>
<dbReference type="PANTHER" id="PTHR42978:SF6">
    <property type="entry name" value="QUORUM-QUENCHING LACTONASE YTNP-RELATED"/>
    <property type="match status" value="1"/>
</dbReference>
<keyword evidence="2" id="KW-0479">Metal-binding</keyword>
<name>A0ABT8ZY69_9SPHN</name>
<keyword evidence="4" id="KW-0862">Zinc</keyword>
<dbReference type="InterPro" id="IPR051013">
    <property type="entry name" value="MBL_superfamily_lactonases"/>
</dbReference>
<protein>
    <submittedName>
        <fullName evidence="6">MBL fold metallo-hydrolase</fullName>
    </submittedName>
</protein>
<dbReference type="EMBL" id="JAUQSZ010000003">
    <property type="protein sequence ID" value="MDO7841716.1"/>
    <property type="molecule type" value="Genomic_DNA"/>
</dbReference>
<dbReference type="Gene3D" id="3.60.15.10">
    <property type="entry name" value="Ribonuclease Z/Hydroxyacylglutathione hydrolase-like"/>
    <property type="match status" value="1"/>
</dbReference>
<proteinExistence type="inferred from homology"/>
<dbReference type="Proteomes" id="UP001176468">
    <property type="component" value="Unassembled WGS sequence"/>
</dbReference>
<dbReference type="CDD" id="cd16277">
    <property type="entry name" value="metallo-hydrolase-like_MBL-fold"/>
    <property type="match status" value="1"/>
</dbReference>
<dbReference type="RefSeq" id="WP_304560183.1">
    <property type="nucleotide sequence ID" value="NZ_JAUQSZ010000003.1"/>
</dbReference>
<dbReference type="InterPro" id="IPR001279">
    <property type="entry name" value="Metallo-B-lactamas"/>
</dbReference>
<dbReference type="PANTHER" id="PTHR42978">
    <property type="entry name" value="QUORUM-QUENCHING LACTONASE YTNP-RELATED-RELATED"/>
    <property type="match status" value="1"/>
</dbReference>
<evidence type="ECO:0000256" key="3">
    <source>
        <dbReference type="ARBA" id="ARBA00022801"/>
    </source>
</evidence>
<evidence type="ECO:0000313" key="6">
    <source>
        <dbReference type="EMBL" id="MDO7841716.1"/>
    </source>
</evidence>
<evidence type="ECO:0000256" key="1">
    <source>
        <dbReference type="ARBA" id="ARBA00007749"/>
    </source>
</evidence>
<organism evidence="6 7">
    <name type="scientific">Sphingomonas immobilis</name>
    <dbReference type="NCBI Taxonomy" id="3063997"/>
    <lineage>
        <taxon>Bacteria</taxon>
        <taxon>Pseudomonadati</taxon>
        <taxon>Pseudomonadota</taxon>
        <taxon>Alphaproteobacteria</taxon>
        <taxon>Sphingomonadales</taxon>
        <taxon>Sphingomonadaceae</taxon>
        <taxon>Sphingomonas</taxon>
    </lineage>
</organism>
<dbReference type="SMART" id="SM00849">
    <property type="entry name" value="Lactamase_B"/>
    <property type="match status" value="1"/>
</dbReference>
<keyword evidence="7" id="KW-1185">Reference proteome</keyword>
<comment type="caution">
    <text evidence="6">The sequence shown here is derived from an EMBL/GenBank/DDBJ whole genome shotgun (WGS) entry which is preliminary data.</text>
</comment>
<keyword evidence="3" id="KW-0378">Hydrolase</keyword>
<dbReference type="InterPro" id="IPR036866">
    <property type="entry name" value="RibonucZ/Hydroxyglut_hydro"/>
</dbReference>
<evidence type="ECO:0000256" key="4">
    <source>
        <dbReference type="ARBA" id="ARBA00022833"/>
    </source>
</evidence>
<evidence type="ECO:0000256" key="2">
    <source>
        <dbReference type="ARBA" id="ARBA00022723"/>
    </source>
</evidence>
<gene>
    <name evidence="6" type="ORF">Q5H94_05210</name>
</gene>
<evidence type="ECO:0000259" key="5">
    <source>
        <dbReference type="SMART" id="SM00849"/>
    </source>
</evidence>
<dbReference type="Pfam" id="PF00753">
    <property type="entry name" value="Lactamase_B"/>
    <property type="match status" value="1"/>
</dbReference>
<reference evidence="6" key="1">
    <citation type="submission" date="2023-07" db="EMBL/GenBank/DDBJ databases">
        <authorList>
            <person name="Kim M.K."/>
        </authorList>
    </citation>
    <scope>NUCLEOTIDE SEQUENCE</scope>
    <source>
        <strain evidence="6">CA1-15</strain>
    </source>
</reference>
<sequence>MAFLATIGDVRITAVSEIEAVLPVGVLFPGASATELAAIDWLGEPFATAAGEIRLAIQAFVVETPRLRILIDTCLGNDKHRASGFGHMLKTDFLERLAAAGYPRERIDVVLCTHLHTDHAGWNTMLVDGRWVPTFPHARYLFGRAEFEYWQQAQNGDDAAMFQDSIQPIVDAGLVDLVEVDHRIDTGIRLTPTHGHTPGHVSVVIEGLEASTQAFITGDAFHSPAQVARPGWGAFVDHDSQLSGATRVRLLDELGDSGVRVFGTHFPAPICGTIVREGDGYRFLS</sequence>
<feature type="domain" description="Metallo-beta-lactamase" evidence="5">
    <location>
        <begin position="56"/>
        <end position="265"/>
    </location>
</feature>